<protein>
    <submittedName>
        <fullName evidence="1">Transcriptional regulator</fullName>
    </submittedName>
</protein>
<dbReference type="SUPFAM" id="SSF47598">
    <property type="entry name" value="Ribbon-helix-helix"/>
    <property type="match status" value="1"/>
</dbReference>
<dbReference type="EMBL" id="JQGC01000022">
    <property type="protein sequence ID" value="KFL29662.1"/>
    <property type="molecule type" value="Genomic_DNA"/>
</dbReference>
<name>A0A087LYF9_9HYPH</name>
<keyword evidence="2" id="KW-1185">Reference proteome</keyword>
<dbReference type="AlphaFoldDB" id="A0A087LYF9"/>
<comment type="caution">
    <text evidence="1">The sequence shown here is derived from an EMBL/GenBank/DDBJ whole genome shotgun (WGS) entry which is preliminary data.</text>
</comment>
<sequence length="78" mass="8508">MSLTIDIPEALRDRVQAIAARSNLTPSQVVADALEHGLSLEWQEHFIAQVEAGLKDADNGDFASDADLSALVNKYRPM</sequence>
<dbReference type="RefSeq" id="WP_035086161.1">
    <property type="nucleotide sequence ID" value="NZ_JQGC01000022.1"/>
</dbReference>
<accession>A0A087LYF9</accession>
<proteinExistence type="predicted"/>
<evidence type="ECO:0000313" key="2">
    <source>
        <dbReference type="Proteomes" id="UP000028981"/>
    </source>
</evidence>
<evidence type="ECO:0000313" key="1">
    <source>
        <dbReference type="EMBL" id="KFL29662.1"/>
    </source>
</evidence>
<dbReference type="Proteomes" id="UP000028981">
    <property type="component" value="Unassembled WGS sequence"/>
</dbReference>
<dbReference type="InterPro" id="IPR010985">
    <property type="entry name" value="Ribbon_hlx_hlx"/>
</dbReference>
<organism evidence="1 2">
    <name type="scientific">Devosia riboflavina</name>
    <dbReference type="NCBI Taxonomy" id="46914"/>
    <lineage>
        <taxon>Bacteria</taxon>
        <taxon>Pseudomonadati</taxon>
        <taxon>Pseudomonadota</taxon>
        <taxon>Alphaproteobacteria</taxon>
        <taxon>Hyphomicrobiales</taxon>
        <taxon>Devosiaceae</taxon>
        <taxon>Devosia</taxon>
    </lineage>
</organism>
<dbReference type="GO" id="GO:0006355">
    <property type="term" value="P:regulation of DNA-templated transcription"/>
    <property type="evidence" value="ECO:0007669"/>
    <property type="project" value="InterPro"/>
</dbReference>
<dbReference type="OrthoDB" id="9812023at2"/>
<reference evidence="1 2" key="1">
    <citation type="submission" date="2014-08" db="EMBL/GenBank/DDBJ databases">
        <authorList>
            <person name="Hassan Y.I."/>
            <person name="Lepp D."/>
            <person name="Zhou T."/>
        </authorList>
    </citation>
    <scope>NUCLEOTIDE SEQUENCE [LARGE SCALE GENOMIC DNA]</scope>
    <source>
        <strain evidence="1 2">IFO13584</strain>
    </source>
</reference>
<gene>
    <name evidence="1" type="ORF">JP75_20110</name>
</gene>
<dbReference type="STRING" id="46914.JP75_20110"/>